<evidence type="ECO:0000256" key="3">
    <source>
        <dbReference type="ARBA" id="ARBA00023085"/>
    </source>
</evidence>
<keyword evidence="4" id="KW-0326">Glycosidase</keyword>
<dbReference type="SUPFAM" id="SSF51126">
    <property type="entry name" value="Pectin lyase-like"/>
    <property type="match status" value="2"/>
</dbReference>
<feature type="domain" description="Pectinesterase catalytic" evidence="6">
    <location>
        <begin position="585"/>
        <end position="731"/>
    </location>
</feature>
<evidence type="ECO:0000313" key="7">
    <source>
        <dbReference type="EMBL" id="MFG6489287.1"/>
    </source>
</evidence>
<feature type="active site" evidence="5">
    <location>
        <position position="685"/>
    </location>
</feature>
<keyword evidence="3" id="KW-0063">Aspartyl esterase</keyword>
<comment type="caution">
    <text evidence="7">The sequence shown here is derived from an EMBL/GenBank/DDBJ whole genome shotgun (WGS) entry which is preliminary data.</text>
</comment>
<evidence type="ECO:0000313" key="8">
    <source>
        <dbReference type="Proteomes" id="UP001606134"/>
    </source>
</evidence>
<dbReference type="Pfam" id="PF00295">
    <property type="entry name" value="Glyco_hydro_28"/>
    <property type="match status" value="1"/>
</dbReference>
<sequence length="869" mass="94296">MHRLLPLVGLGFAGVACAQDTRKVEEPRVPPACAVLVSNKTGPVAHPDDTALIQRAIDACPAGQAVHLAASNEYDAFVAGPLQLRGGVTLVVDGGATLYASTDPSAYDRGRGTCGKTASTGHGCKTFITVDGGQGGGLMGDGVIDGQGGARVDGRSESWWQIARRAQKEHSEHNVPRLIEVNRARDFALYRITLRNSPNFHVTLNNVDGFTAWSVRLDTPATARNTDGIDPVSSRNITITRSHIRVGDDNVAIKANNSGPSEYISVVDNHFYSGHGMSIGSETMGGVRHVRVENLSMDGTTSGLRIKSDVSRGGLVEDISYRNICLRDVHAPIDISTHYTRGATGELVPVFRGLSFEDVRNVSGGQVIVLGHDADRPVQARFANVQFDQAPQLQLEHAQISPADIFSRPAAAPISCEQRFPAFPQTVVRTSRPQLTPEQARHYTRAEVLGHAGPIGHEKPDPWDPQPLAPTRADYIVDPASATALPTVQAAVNRALADIRASHDPRRRFILVKPGVYRELVYVPAAPAPITLYGEANDATRTVITAGLDAAVTGAAYAAQYGAQFADADPDVKAMFEAARARATLGTFNTATLWTRNAGFQALNLTIENGYRRPPAAPCVEDCRAAQATPVSHQAVALMVDGADRAQFENLRLLGLQDTLYMKAQEGRRTARNHFRRVYIEGDVDFIFGDATAFFEDCEIKSLGDRDISYVGAPDTPIAARYGLVFDRCRFTHDGSPKALAGKFRLARQWFHNQRCTPFGAMAVPGYSCTLADADGYAPPRGTISRSVLETVGKMVVMHSSIGRHIERSHPWADWNQSGKLSFRPVQFDTDDFWAHLRSIGIDPVKAWGYAPQPQTAEPFLAEFENIDE</sequence>
<reference evidence="7 8" key="1">
    <citation type="submission" date="2024-08" db="EMBL/GenBank/DDBJ databases">
        <authorList>
            <person name="Lu H."/>
        </authorList>
    </citation>
    <scope>NUCLEOTIDE SEQUENCE [LARGE SCALE GENOMIC DNA]</scope>
    <source>
        <strain evidence="7 8">BYS78W</strain>
    </source>
</reference>
<evidence type="ECO:0000256" key="1">
    <source>
        <dbReference type="ARBA" id="ARBA00008834"/>
    </source>
</evidence>
<dbReference type="InterPro" id="IPR033131">
    <property type="entry name" value="Pectinesterase_Asp_AS"/>
</dbReference>
<dbReference type="InterPro" id="IPR011050">
    <property type="entry name" value="Pectin_lyase_fold/virulence"/>
</dbReference>
<dbReference type="InterPro" id="IPR051801">
    <property type="entry name" value="GH28_Enzymes"/>
</dbReference>
<dbReference type="Proteomes" id="UP001606134">
    <property type="component" value="Unassembled WGS sequence"/>
</dbReference>
<protein>
    <submittedName>
        <fullName evidence="7">Pectinesterase family protein</fullName>
    </submittedName>
</protein>
<dbReference type="PROSITE" id="PS00502">
    <property type="entry name" value="POLYGALACTURONASE"/>
    <property type="match status" value="1"/>
</dbReference>
<name>A0ABW7HH83_9BURK</name>
<evidence type="ECO:0000256" key="5">
    <source>
        <dbReference type="PROSITE-ProRule" id="PRU10040"/>
    </source>
</evidence>
<dbReference type="InterPro" id="IPR000070">
    <property type="entry name" value="Pectinesterase_cat"/>
</dbReference>
<dbReference type="PANTHER" id="PTHR31339:SF9">
    <property type="entry name" value="PLASMIN AND FIBRONECTIN-BINDING PROTEIN A"/>
    <property type="match status" value="1"/>
</dbReference>
<dbReference type="InterPro" id="IPR012334">
    <property type="entry name" value="Pectin_lyas_fold"/>
</dbReference>
<proteinExistence type="inferred from homology"/>
<dbReference type="PANTHER" id="PTHR31339">
    <property type="entry name" value="PECTIN LYASE-RELATED"/>
    <property type="match status" value="1"/>
</dbReference>
<dbReference type="RefSeq" id="WP_394415663.1">
    <property type="nucleotide sequence ID" value="NZ_JBIGIC010000012.1"/>
</dbReference>
<evidence type="ECO:0000256" key="2">
    <source>
        <dbReference type="ARBA" id="ARBA00022801"/>
    </source>
</evidence>
<dbReference type="EMBL" id="JBIGIC010000012">
    <property type="protein sequence ID" value="MFG6489287.1"/>
    <property type="molecule type" value="Genomic_DNA"/>
</dbReference>
<accession>A0ABW7HH83</accession>
<dbReference type="InterPro" id="IPR000743">
    <property type="entry name" value="Glyco_hydro_28"/>
</dbReference>
<evidence type="ECO:0000259" key="6">
    <source>
        <dbReference type="Pfam" id="PF01095"/>
    </source>
</evidence>
<evidence type="ECO:0000256" key="4">
    <source>
        <dbReference type="ARBA" id="ARBA00023295"/>
    </source>
</evidence>
<organism evidence="7 8">
    <name type="scientific">Pelomonas candidula</name>
    <dbReference type="NCBI Taxonomy" id="3299025"/>
    <lineage>
        <taxon>Bacteria</taxon>
        <taxon>Pseudomonadati</taxon>
        <taxon>Pseudomonadota</taxon>
        <taxon>Betaproteobacteria</taxon>
        <taxon>Burkholderiales</taxon>
        <taxon>Sphaerotilaceae</taxon>
        <taxon>Roseateles</taxon>
    </lineage>
</organism>
<dbReference type="Pfam" id="PF01095">
    <property type="entry name" value="Pectinesterase"/>
    <property type="match status" value="1"/>
</dbReference>
<keyword evidence="2" id="KW-0378">Hydrolase</keyword>
<keyword evidence="8" id="KW-1185">Reference proteome</keyword>
<dbReference type="PROSITE" id="PS00503">
    <property type="entry name" value="PECTINESTERASE_2"/>
    <property type="match status" value="1"/>
</dbReference>
<comment type="similarity">
    <text evidence="1">Belongs to the glycosyl hydrolase 28 family.</text>
</comment>
<gene>
    <name evidence="7" type="ORF">ACG04R_21565</name>
</gene>
<dbReference type="Gene3D" id="2.160.20.10">
    <property type="entry name" value="Single-stranded right-handed beta-helix, Pectin lyase-like"/>
    <property type="match status" value="2"/>
</dbReference>
<dbReference type="PROSITE" id="PS51257">
    <property type="entry name" value="PROKAR_LIPOPROTEIN"/>
    <property type="match status" value="1"/>
</dbReference>